<organism evidence="2 3">
    <name type="scientific">Madurella fahalii</name>
    <dbReference type="NCBI Taxonomy" id="1157608"/>
    <lineage>
        <taxon>Eukaryota</taxon>
        <taxon>Fungi</taxon>
        <taxon>Dikarya</taxon>
        <taxon>Ascomycota</taxon>
        <taxon>Pezizomycotina</taxon>
        <taxon>Sordariomycetes</taxon>
        <taxon>Sordariomycetidae</taxon>
        <taxon>Sordariales</taxon>
        <taxon>Sordariales incertae sedis</taxon>
        <taxon>Madurella</taxon>
    </lineage>
</organism>
<dbReference type="RefSeq" id="XP_070913476.1">
    <property type="nucleotide sequence ID" value="XM_071057375.1"/>
</dbReference>
<comment type="caution">
    <text evidence="2">The sequence shown here is derived from an EMBL/GenBank/DDBJ whole genome shotgun (WGS) entry which is preliminary data.</text>
</comment>
<dbReference type="SUPFAM" id="SSF56112">
    <property type="entry name" value="Protein kinase-like (PK-like)"/>
    <property type="match status" value="1"/>
</dbReference>
<protein>
    <recommendedName>
        <fullName evidence="1">ABC1 atypical kinase-like domain-containing protein</fullName>
    </recommendedName>
</protein>
<sequence>MSKTAQVTDIYRFGDTPEVDELWVKSQVLRYGADSHTRLLDQGSPGGKEQFPVCKLATNDRQRQFIVDEVEILYDLGSKAAPVVRVHPEPLVDGKGIFGFRMEKLLAIGPDTAVSKSDFIKCLEQIHEKGIVHNGFHPGNVMINGEGQLVVIDFGRSGRVGSNIPTEKRSPWWRAELYSFEADYISLNKFFCGFQTRKKK</sequence>
<dbReference type="InterPro" id="IPR004147">
    <property type="entry name" value="ABC1_dom"/>
</dbReference>
<gene>
    <name evidence="2" type="ORF">MFIFM68171_01953</name>
</gene>
<dbReference type="Gene3D" id="1.10.510.10">
    <property type="entry name" value="Transferase(Phosphotransferase) domain 1"/>
    <property type="match status" value="1"/>
</dbReference>
<evidence type="ECO:0000313" key="2">
    <source>
        <dbReference type="EMBL" id="GAB1311743.1"/>
    </source>
</evidence>
<feature type="domain" description="ABC1 atypical kinase-like" evidence="1">
    <location>
        <begin position="114"/>
        <end position="163"/>
    </location>
</feature>
<dbReference type="EMBL" id="BAAFSV010000001">
    <property type="protein sequence ID" value="GAB1311743.1"/>
    <property type="molecule type" value="Genomic_DNA"/>
</dbReference>
<evidence type="ECO:0000259" key="1">
    <source>
        <dbReference type="Pfam" id="PF03109"/>
    </source>
</evidence>
<accession>A0ABQ0G1V7</accession>
<proteinExistence type="predicted"/>
<name>A0ABQ0G1V7_9PEZI</name>
<reference evidence="2 3" key="1">
    <citation type="submission" date="2024-09" db="EMBL/GenBank/DDBJ databases">
        <title>Itraconazole resistance in Madurella fahalii resulting from another homologue of gene encoding cytochrome P450 14-alpha sterol demethylase (CYP51).</title>
        <authorList>
            <person name="Yoshioka I."/>
            <person name="Fahal A.H."/>
            <person name="Kaneko S."/>
            <person name="Yaguchi T."/>
        </authorList>
    </citation>
    <scope>NUCLEOTIDE SEQUENCE [LARGE SCALE GENOMIC DNA]</scope>
    <source>
        <strain evidence="2 3">IFM 68171</strain>
    </source>
</reference>
<dbReference type="InterPro" id="IPR011009">
    <property type="entry name" value="Kinase-like_dom_sf"/>
</dbReference>
<keyword evidence="3" id="KW-1185">Reference proteome</keyword>
<dbReference type="Pfam" id="PF03109">
    <property type="entry name" value="ABC1"/>
    <property type="match status" value="1"/>
</dbReference>
<dbReference type="Proteomes" id="UP001628179">
    <property type="component" value="Unassembled WGS sequence"/>
</dbReference>
<dbReference type="GeneID" id="98172698"/>
<evidence type="ECO:0000313" key="3">
    <source>
        <dbReference type="Proteomes" id="UP001628179"/>
    </source>
</evidence>